<dbReference type="InterPro" id="IPR001789">
    <property type="entry name" value="Sig_transdc_resp-reg_receiver"/>
</dbReference>
<evidence type="ECO:0000256" key="6">
    <source>
        <dbReference type="ARBA" id="ARBA00023125"/>
    </source>
</evidence>
<evidence type="ECO:0000256" key="2">
    <source>
        <dbReference type="ARBA" id="ARBA00022490"/>
    </source>
</evidence>
<evidence type="ECO:0000313" key="14">
    <source>
        <dbReference type="Proteomes" id="UP000481087"/>
    </source>
</evidence>
<keyword evidence="3 8" id="KW-0597">Phosphoprotein</keyword>
<dbReference type="GO" id="GO:0043565">
    <property type="term" value="F:sequence-specific DNA binding"/>
    <property type="evidence" value="ECO:0007669"/>
    <property type="project" value="InterPro"/>
</dbReference>
<comment type="caution">
    <text evidence="13">The sequence shown here is derived from an EMBL/GenBank/DDBJ whole genome shotgun (WGS) entry which is preliminary data.</text>
</comment>
<dbReference type="PANTHER" id="PTHR42713">
    <property type="entry name" value="HISTIDINE KINASE-RELATED"/>
    <property type="match status" value="1"/>
</dbReference>
<organism evidence="13 14">
    <name type="scientific">Paenibacillus silvestris</name>
    <dbReference type="NCBI Taxonomy" id="2606219"/>
    <lineage>
        <taxon>Bacteria</taxon>
        <taxon>Bacillati</taxon>
        <taxon>Bacillota</taxon>
        <taxon>Bacilli</taxon>
        <taxon>Bacillales</taxon>
        <taxon>Paenibacillaceae</taxon>
        <taxon>Paenibacillus</taxon>
    </lineage>
</organism>
<sequence>MKKVLLVDDEILIRETIRDTIQWEKEGFIYCGDASDGEVALPMIEQYQPDILITDIKMPFMDGLELSSFVRKNMPDIKIVILSGHGDFEYARTALRLGIEEYCTKPISSADLLVTLRQVSDKIDAARQEKLEIEQLKLEERRQASLTQSKLLNDLCSGFITTSEAVHLSSKLNLNLLSRYYVVVTADFRKLTLSDSFQENFLDDMKQAEHKLNLKLDGSNHLVFKRSKTEWVWILKFDSPEQTKQALDTVQQAQNQSMEHLSYSISIGIGSVQDRMQGIHVSFLEAMEDMHWRRLSRQNRHAMLESRNGSFEQSVFLDRAKFVEFLKIGSPAHTETFIHSFASILQHTDWHSSLIGYYILNDLTLEVFRSARDSYPNIANFDITLYELQKDIESIRTLDEARSYLIKLAEQYWQWRSGASDKHGDMLLKVKKYIHEHYDKDYFSLQDAADHVNLSSGHLSKVFSQENGQTFIEYLTQTRIRKAMELLQTTQAKSYEIAFLVGYNDAHYFSNLFKRVTGMTTRQFRKNGQYNKDLPTPEREEHKGFVSYS</sequence>
<dbReference type="CDD" id="cd17536">
    <property type="entry name" value="REC_YesN-like"/>
    <property type="match status" value="1"/>
</dbReference>
<evidence type="ECO:0000256" key="5">
    <source>
        <dbReference type="ARBA" id="ARBA00023015"/>
    </source>
</evidence>
<dbReference type="Pfam" id="PF12833">
    <property type="entry name" value="HTH_18"/>
    <property type="match status" value="1"/>
</dbReference>
<dbReference type="PROSITE" id="PS50110">
    <property type="entry name" value="RESPONSE_REGULATORY"/>
    <property type="match status" value="1"/>
</dbReference>
<evidence type="ECO:0000256" key="7">
    <source>
        <dbReference type="ARBA" id="ARBA00023163"/>
    </source>
</evidence>
<evidence type="ECO:0000256" key="1">
    <source>
        <dbReference type="ARBA" id="ARBA00004496"/>
    </source>
</evidence>
<feature type="domain" description="HTH araC/xylS-type" evidence="11">
    <location>
        <begin position="428"/>
        <end position="527"/>
    </location>
</feature>
<feature type="domain" description="Response regulatory" evidence="12">
    <location>
        <begin position="3"/>
        <end position="120"/>
    </location>
</feature>
<evidence type="ECO:0000256" key="8">
    <source>
        <dbReference type="PROSITE-ProRule" id="PRU00169"/>
    </source>
</evidence>
<dbReference type="InterPro" id="IPR018060">
    <property type="entry name" value="HTH_AraC"/>
</dbReference>
<name>A0A6L8UV56_9BACL</name>
<feature type="region of interest" description="Disordered" evidence="10">
    <location>
        <begin position="527"/>
        <end position="549"/>
    </location>
</feature>
<accession>A0A6L8UV56</accession>
<evidence type="ECO:0000259" key="12">
    <source>
        <dbReference type="PROSITE" id="PS50110"/>
    </source>
</evidence>
<dbReference type="GO" id="GO:0000160">
    <property type="term" value="P:phosphorelay signal transduction system"/>
    <property type="evidence" value="ECO:0007669"/>
    <property type="project" value="UniProtKB-KW"/>
</dbReference>
<dbReference type="SMART" id="SM00448">
    <property type="entry name" value="REC"/>
    <property type="match status" value="1"/>
</dbReference>
<dbReference type="InterPro" id="IPR041522">
    <property type="entry name" value="CdaR_GGDEF"/>
</dbReference>
<dbReference type="SMART" id="SM00342">
    <property type="entry name" value="HTH_ARAC"/>
    <property type="match status" value="1"/>
</dbReference>
<keyword evidence="6" id="KW-0238">DNA-binding</keyword>
<keyword evidence="7" id="KW-0804">Transcription</keyword>
<feature type="modified residue" description="4-aspartylphosphate" evidence="8">
    <location>
        <position position="55"/>
    </location>
</feature>
<dbReference type="InterPro" id="IPR009057">
    <property type="entry name" value="Homeodomain-like_sf"/>
</dbReference>
<keyword evidence="14" id="KW-1185">Reference proteome</keyword>
<dbReference type="Proteomes" id="UP000481087">
    <property type="component" value="Unassembled WGS sequence"/>
</dbReference>
<evidence type="ECO:0000259" key="11">
    <source>
        <dbReference type="PROSITE" id="PS01124"/>
    </source>
</evidence>
<dbReference type="GO" id="GO:0003700">
    <property type="term" value="F:DNA-binding transcription factor activity"/>
    <property type="evidence" value="ECO:0007669"/>
    <property type="project" value="InterPro"/>
</dbReference>
<proteinExistence type="predicted"/>
<keyword evidence="5" id="KW-0805">Transcription regulation</keyword>
<keyword evidence="4" id="KW-0902">Two-component regulatory system</keyword>
<dbReference type="Gene3D" id="1.10.10.60">
    <property type="entry name" value="Homeodomain-like"/>
    <property type="match status" value="2"/>
</dbReference>
<comment type="subcellular location">
    <subcellularLocation>
        <location evidence="1">Cytoplasm</location>
    </subcellularLocation>
</comment>
<dbReference type="SUPFAM" id="SSF46689">
    <property type="entry name" value="Homeodomain-like"/>
    <property type="match status" value="2"/>
</dbReference>
<feature type="compositionally biased region" description="Basic and acidic residues" evidence="10">
    <location>
        <begin position="535"/>
        <end position="549"/>
    </location>
</feature>
<protein>
    <submittedName>
        <fullName evidence="13">Response regulator</fullName>
    </submittedName>
</protein>
<dbReference type="SUPFAM" id="SSF52172">
    <property type="entry name" value="CheY-like"/>
    <property type="match status" value="1"/>
</dbReference>
<dbReference type="RefSeq" id="WP_161405570.1">
    <property type="nucleotide sequence ID" value="NZ_WTUZ01000010.1"/>
</dbReference>
<dbReference type="AlphaFoldDB" id="A0A6L8UV56"/>
<keyword evidence="2" id="KW-0963">Cytoplasm</keyword>
<evidence type="ECO:0000256" key="10">
    <source>
        <dbReference type="SAM" id="MobiDB-lite"/>
    </source>
</evidence>
<reference evidence="13 14" key="1">
    <citation type="submission" date="2019-12" db="EMBL/GenBank/DDBJ databases">
        <title>Paenibacillus sp. nov. sp. isolated from soil.</title>
        <authorList>
            <person name="Kim J."/>
            <person name="Jeong S.E."/>
            <person name="Jung H.S."/>
            <person name="Jeon C.O."/>
        </authorList>
    </citation>
    <scope>NUCLEOTIDE SEQUENCE [LARGE SCALE GENOMIC DNA]</scope>
    <source>
        <strain evidence="13 14">5J-6</strain>
    </source>
</reference>
<dbReference type="InterPro" id="IPR051552">
    <property type="entry name" value="HptR"/>
</dbReference>
<evidence type="ECO:0000313" key="13">
    <source>
        <dbReference type="EMBL" id="MZQ81271.1"/>
    </source>
</evidence>
<dbReference type="PROSITE" id="PS01124">
    <property type="entry name" value="HTH_ARAC_FAMILY_2"/>
    <property type="match status" value="1"/>
</dbReference>
<dbReference type="Gene3D" id="3.40.50.2300">
    <property type="match status" value="1"/>
</dbReference>
<feature type="coiled-coil region" evidence="9">
    <location>
        <begin position="116"/>
        <end position="143"/>
    </location>
</feature>
<dbReference type="Pfam" id="PF17853">
    <property type="entry name" value="GGDEF_2"/>
    <property type="match status" value="1"/>
</dbReference>
<dbReference type="PANTHER" id="PTHR42713:SF3">
    <property type="entry name" value="TRANSCRIPTIONAL REGULATORY PROTEIN HPTR"/>
    <property type="match status" value="1"/>
</dbReference>
<dbReference type="InterPro" id="IPR011006">
    <property type="entry name" value="CheY-like_superfamily"/>
</dbReference>
<dbReference type="Pfam" id="PF00072">
    <property type="entry name" value="Response_reg"/>
    <property type="match status" value="1"/>
</dbReference>
<keyword evidence="9" id="KW-0175">Coiled coil</keyword>
<evidence type="ECO:0000256" key="9">
    <source>
        <dbReference type="SAM" id="Coils"/>
    </source>
</evidence>
<dbReference type="GO" id="GO:0005737">
    <property type="term" value="C:cytoplasm"/>
    <property type="evidence" value="ECO:0007669"/>
    <property type="project" value="UniProtKB-SubCell"/>
</dbReference>
<dbReference type="EMBL" id="WTUZ01000010">
    <property type="protein sequence ID" value="MZQ81271.1"/>
    <property type="molecule type" value="Genomic_DNA"/>
</dbReference>
<evidence type="ECO:0000256" key="3">
    <source>
        <dbReference type="ARBA" id="ARBA00022553"/>
    </source>
</evidence>
<gene>
    <name evidence="13" type="ORF">GQF01_03925</name>
</gene>
<evidence type="ECO:0000256" key="4">
    <source>
        <dbReference type="ARBA" id="ARBA00023012"/>
    </source>
</evidence>